<dbReference type="OrthoDB" id="3268959at2"/>
<comment type="caution">
    <text evidence="7">The sequence shown here is derived from an EMBL/GenBank/DDBJ whole genome shotgun (WGS) entry which is preliminary data.</text>
</comment>
<feature type="transmembrane region" description="Helical" evidence="5">
    <location>
        <begin position="28"/>
        <end position="50"/>
    </location>
</feature>
<evidence type="ECO:0000256" key="2">
    <source>
        <dbReference type="ARBA" id="ARBA00022692"/>
    </source>
</evidence>
<keyword evidence="8" id="KW-1185">Reference proteome</keyword>
<dbReference type="InterPro" id="IPR013525">
    <property type="entry name" value="ABC2_TM"/>
</dbReference>
<dbReference type="GO" id="GO:0016020">
    <property type="term" value="C:membrane"/>
    <property type="evidence" value="ECO:0007669"/>
    <property type="project" value="UniProtKB-SubCell"/>
</dbReference>
<dbReference type="AlphaFoldDB" id="A0A2M9CNT6"/>
<gene>
    <name evidence="7" type="ORF">CLV46_3163</name>
</gene>
<comment type="subcellular location">
    <subcellularLocation>
        <location evidence="1">Membrane</location>
        <topology evidence="1">Multi-pass membrane protein</topology>
    </subcellularLocation>
</comment>
<protein>
    <submittedName>
        <fullName evidence="7">ABC-2 type transport system permease protein</fullName>
    </submittedName>
</protein>
<reference evidence="7 8" key="1">
    <citation type="submission" date="2017-11" db="EMBL/GenBank/DDBJ databases">
        <title>Genomic Encyclopedia of Archaeal and Bacterial Type Strains, Phase II (KMG-II): From Individual Species to Whole Genera.</title>
        <authorList>
            <person name="Goeker M."/>
        </authorList>
    </citation>
    <scope>NUCLEOTIDE SEQUENCE [LARGE SCALE GENOMIC DNA]</scope>
    <source>
        <strain evidence="7 8">DSM 27393</strain>
    </source>
</reference>
<dbReference type="Proteomes" id="UP000228758">
    <property type="component" value="Unassembled WGS sequence"/>
</dbReference>
<organism evidence="7 8">
    <name type="scientific">Diaminobutyricimonas aerilata</name>
    <dbReference type="NCBI Taxonomy" id="1162967"/>
    <lineage>
        <taxon>Bacteria</taxon>
        <taxon>Bacillati</taxon>
        <taxon>Actinomycetota</taxon>
        <taxon>Actinomycetes</taxon>
        <taxon>Micrococcales</taxon>
        <taxon>Microbacteriaceae</taxon>
        <taxon>Diaminobutyricimonas</taxon>
    </lineage>
</organism>
<dbReference type="RefSeq" id="WP_100365639.1">
    <property type="nucleotide sequence ID" value="NZ_PGFF01000001.1"/>
</dbReference>
<dbReference type="EMBL" id="PGFF01000001">
    <property type="protein sequence ID" value="PJJ73570.1"/>
    <property type="molecule type" value="Genomic_DNA"/>
</dbReference>
<keyword evidence="3 5" id="KW-1133">Transmembrane helix</keyword>
<keyword evidence="2 5" id="KW-0812">Transmembrane</keyword>
<feature type="domain" description="ABC-2 type transporter transmembrane" evidence="6">
    <location>
        <begin position="30"/>
        <end position="339"/>
    </location>
</feature>
<evidence type="ECO:0000256" key="5">
    <source>
        <dbReference type="SAM" id="Phobius"/>
    </source>
</evidence>
<keyword evidence="4 5" id="KW-0472">Membrane</keyword>
<evidence type="ECO:0000256" key="1">
    <source>
        <dbReference type="ARBA" id="ARBA00004141"/>
    </source>
</evidence>
<feature type="transmembrane region" description="Helical" evidence="5">
    <location>
        <begin position="265"/>
        <end position="286"/>
    </location>
</feature>
<dbReference type="Pfam" id="PF12698">
    <property type="entry name" value="ABC2_membrane_3"/>
    <property type="match status" value="1"/>
</dbReference>
<evidence type="ECO:0000256" key="4">
    <source>
        <dbReference type="ARBA" id="ARBA00023136"/>
    </source>
</evidence>
<dbReference type="PANTHER" id="PTHR43471:SF3">
    <property type="entry name" value="ABC TRANSPORTER PERMEASE PROTEIN NATB"/>
    <property type="match status" value="1"/>
</dbReference>
<name>A0A2M9CNT6_9MICO</name>
<accession>A0A2M9CNT6</accession>
<feature type="transmembrane region" description="Helical" evidence="5">
    <location>
        <begin position="196"/>
        <end position="221"/>
    </location>
</feature>
<evidence type="ECO:0000313" key="8">
    <source>
        <dbReference type="Proteomes" id="UP000228758"/>
    </source>
</evidence>
<feature type="transmembrane region" description="Helical" evidence="5">
    <location>
        <begin position="233"/>
        <end position="258"/>
    </location>
</feature>
<sequence length="362" mass="38154">MTDTNVGFRQTVALVAGREIRMRLRSKAFVISAGILMLVVLGSIILSSVLSRNASDTSVAVVGAAQEVVTDAPGLDVTEAADVEEAEQLVRDGDVEAAIVPNEESPVGVRIIALDDAPGGVVQALSISPEVELLVTDGPNPLLAYFVAFGFGIVFFMSALTFGSTIAQSVVEEKSTRVVEILMSAISSRALLAGKVLGNSVLAFGQVILIALVAMIGFMVTGQSVIVDGLGPAIAWFVVFFAIGFVLLAALFAASAALVSRQEDIGSVTSPVTTLIMLPYFAVIFFNDNPVVMSVMSYIPFSAPVGMPVRIFLEQAQWWEPLVSLVIMVVTTVVVVIIGSRIYGNSLLRMGGRVKLGEALKS</sequence>
<dbReference type="PANTHER" id="PTHR43471">
    <property type="entry name" value="ABC TRANSPORTER PERMEASE"/>
    <property type="match status" value="1"/>
</dbReference>
<evidence type="ECO:0000259" key="6">
    <source>
        <dbReference type="Pfam" id="PF12698"/>
    </source>
</evidence>
<feature type="transmembrane region" description="Helical" evidence="5">
    <location>
        <begin position="142"/>
        <end position="167"/>
    </location>
</feature>
<evidence type="ECO:0000313" key="7">
    <source>
        <dbReference type="EMBL" id="PJJ73570.1"/>
    </source>
</evidence>
<feature type="transmembrane region" description="Helical" evidence="5">
    <location>
        <begin position="322"/>
        <end position="343"/>
    </location>
</feature>
<evidence type="ECO:0000256" key="3">
    <source>
        <dbReference type="ARBA" id="ARBA00022989"/>
    </source>
</evidence>
<proteinExistence type="predicted"/>
<dbReference type="GO" id="GO:0140359">
    <property type="term" value="F:ABC-type transporter activity"/>
    <property type="evidence" value="ECO:0007669"/>
    <property type="project" value="InterPro"/>
</dbReference>